<dbReference type="PROSITE" id="PS50006">
    <property type="entry name" value="FHA_DOMAIN"/>
    <property type="match status" value="1"/>
</dbReference>
<proteinExistence type="predicted"/>
<evidence type="ECO:0000256" key="1">
    <source>
        <dbReference type="SAM" id="Coils"/>
    </source>
</evidence>
<dbReference type="AlphaFoldDB" id="A0A6P8HDH7"/>
<dbReference type="SUPFAM" id="SSF57997">
    <property type="entry name" value="Tropomyosin"/>
    <property type="match status" value="1"/>
</dbReference>
<reference evidence="5 6" key="1">
    <citation type="submission" date="2025-04" db="UniProtKB">
        <authorList>
            <consortium name="RefSeq"/>
        </authorList>
    </citation>
    <scope>IDENTIFICATION</scope>
    <source>
        <tissue evidence="5 6">Tentacle</tissue>
    </source>
</reference>
<dbReference type="SMART" id="SM00240">
    <property type="entry name" value="FHA"/>
    <property type="match status" value="1"/>
</dbReference>
<evidence type="ECO:0000313" key="5">
    <source>
        <dbReference type="RefSeq" id="XP_031550619.1"/>
    </source>
</evidence>
<gene>
    <name evidence="5 6" type="primary">LOC116288047</name>
</gene>
<dbReference type="Proteomes" id="UP000515163">
    <property type="component" value="Unplaced"/>
</dbReference>
<evidence type="ECO:0000259" key="3">
    <source>
        <dbReference type="PROSITE" id="PS50006"/>
    </source>
</evidence>
<feature type="compositionally biased region" description="Acidic residues" evidence="2">
    <location>
        <begin position="231"/>
        <end position="266"/>
    </location>
</feature>
<protein>
    <submittedName>
        <fullName evidence="5 6">Angiogenic factor with G patch and FHA domains 1-like</fullName>
    </submittedName>
</protein>
<name>A0A6P8HDH7_ACTTE</name>
<dbReference type="PANTHER" id="PTHR23106:SF24">
    <property type="entry name" value="ANGIOGENIC FACTOR WITH G PATCH AND FHA DOMAINS 1"/>
    <property type="match status" value="1"/>
</dbReference>
<accession>A0A6P8HDH7</accession>
<feature type="region of interest" description="Disordered" evidence="2">
    <location>
        <begin position="193"/>
        <end position="269"/>
    </location>
</feature>
<feature type="compositionally biased region" description="Basic and acidic residues" evidence="2">
    <location>
        <begin position="193"/>
        <end position="209"/>
    </location>
</feature>
<feature type="compositionally biased region" description="Basic residues" evidence="2">
    <location>
        <begin position="210"/>
        <end position="225"/>
    </location>
</feature>
<dbReference type="InterPro" id="IPR041591">
    <property type="entry name" value="OCRE"/>
</dbReference>
<feature type="coiled-coil region" evidence="1">
    <location>
        <begin position="8"/>
        <end position="88"/>
    </location>
</feature>
<evidence type="ECO:0000313" key="4">
    <source>
        <dbReference type="Proteomes" id="UP000515163"/>
    </source>
</evidence>
<dbReference type="Pfam" id="PF17780">
    <property type="entry name" value="OCRE"/>
    <property type="match status" value="1"/>
</dbReference>
<organism evidence="4 6">
    <name type="scientific">Actinia tenebrosa</name>
    <name type="common">Australian red waratah sea anemone</name>
    <dbReference type="NCBI Taxonomy" id="6105"/>
    <lineage>
        <taxon>Eukaryota</taxon>
        <taxon>Metazoa</taxon>
        <taxon>Cnidaria</taxon>
        <taxon>Anthozoa</taxon>
        <taxon>Hexacorallia</taxon>
        <taxon>Actiniaria</taxon>
        <taxon>Actiniidae</taxon>
        <taxon>Actinia</taxon>
    </lineage>
</organism>
<evidence type="ECO:0000313" key="6">
    <source>
        <dbReference type="RefSeq" id="XP_031550620.1"/>
    </source>
</evidence>
<evidence type="ECO:0000256" key="2">
    <source>
        <dbReference type="SAM" id="MobiDB-lite"/>
    </source>
</evidence>
<dbReference type="Pfam" id="PF00498">
    <property type="entry name" value="FHA"/>
    <property type="match status" value="1"/>
</dbReference>
<dbReference type="SUPFAM" id="SSF49879">
    <property type="entry name" value="SMAD/FHA domain"/>
    <property type="match status" value="1"/>
</dbReference>
<dbReference type="PANTHER" id="PTHR23106">
    <property type="entry name" value="ANGIOGENIC FACTOR WITH G PATCH AND FHA DOMAINS 1"/>
    <property type="match status" value="1"/>
</dbReference>
<dbReference type="InterPro" id="IPR000253">
    <property type="entry name" value="FHA_dom"/>
</dbReference>
<dbReference type="KEGG" id="aten:116288047"/>
<keyword evidence="4" id="KW-1185">Reference proteome</keyword>
<dbReference type="RefSeq" id="XP_031550619.1">
    <property type="nucleotide sequence ID" value="XM_031694759.1"/>
</dbReference>
<dbReference type="OrthoDB" id="2538319at2759"/>
<dbReference type="Gene3D" id="1.10.287.1490">
    <property type="match status" value="1"/>
</dbReference>
<feature type="domain" description="FHA" evidence="3">
    <location>
        <begin position="299"/>
        <end position="352"/>
    </location>
</feature>
<dbReference type="CDD" id="cd16164">
    <property type="entry name" value="OCRE_VG5Q"/>
    <property type="match status" value="1"/>
</dbReference>
<keyword evidence="1" id="KW-0175">Coiled coil</keyword>
<dbReference type="RefSeq" id="XP_031550620.1">
    <property type="nucleotide sequence ID" value="XM_031694760.1"/>
</dbReference>
<dbReference type="Gene3D" id="2.60.200.20">
    <property type="match status" value="1"/>
</dbReference>
<dbReference type="InterPro" id="IPR035624">
    <property type="entry name" value="AGGF1_OCRE"/>
</dbReference>
<dbReference type="GeneID" id="116288047"/>
<dbReference type="InterPro" id="IPR008984">
    <property type="entry name" value="SMAD_FHA_dom_sf"/>
</dbReference>
<dbReference type="InterPro" id="IPR053027">
    <property type="entry name" value="AGGF1"/>
</dbReference>
<sequence>MATDSLGVDQVQKENQALKKQVSGLKAELENLKEEVKSCHKKLKKLEYEKENAEGHVINSKRDLDALRKELYDERKKWKQEKEELSKACSYVGQRESISTESAQELSNSSNSYLNPCENDSKDIKAVLEEAATQAMSKSGFVYDDRTGLYYDWNCGLYYDPNSCLYYNNQTGTYYFYDEASKSYKFHSQVELHPEENKIEQNNDQYDKPPKRKKKKKPMKRRIIKVKSSSDEECSSGEIISTDEDDDDDRDLEEGDDDDDDDDANEEQVHKVAPCIRAIVTESDKLKIGTLFIITCTGGTLGREKDVGHGIRIPDVSISKYHCRISYDQERRQYFITDLGSKNGSFLNGQRLGQV</sequence>